<gene>
    <name evidence="1" type="ORF">ABI_28850</name>
</gene>
<name>F4QMM7_9CAUL</name>
<organism evidence="1 2">
    <name type="scientific">Asticcacaulis biprosthecium C19</name>
    <dbReference type="NCBI Taxonomy" id="715226"/>
    <lineage>
        <taxon>Bacteria</taxon>
        <taxon>Pseudomonadati</taxon>
        <taxon>Pseudomonadota</taxon>
        <taxon>Alphaproteobacteria</taxon>
        <taxon>Caulobacterales</taxon>
        <taxon>Caulobacteraceae</taxon>
        <taxon>Asticcacaulis</taxon>
    </lineage>
</organism>
<dbReference type="AlphaFoldDB" id="F4QMM7"/>
<dbReference type="Proteomes" id="UP000006512">
    <property type="component" value="Unassembled WGS sequence"/>
</dbReference>
<protein>
    <submittedName>
        <fullName evidence="1">Uncharacterized protein</fullName>
    </submittedName>
</protein>
<dbReference type="HOGENOM" id="CLU_2857968_0_0_5"/>
<dbReference type="OrthoDB" id="9850130at2"/>
<evidence type="ECO:0000313" key="2">
    <source>
        <dbReference type="Proteomes" id="UP000006512"/>
    </source>
</evidence>
<keyword evidence="2" id="KW-1185">Reference proteome</keyword>
<proteinExistence type="predicted"/>
<dbReference type="EMBL" id="GL883078">
    <property type="protein sequence ID" value="EGF91468.1"/>
    <property type="molecule type" value="Genomic_DNA"/>
</dbReference>
<dbReference type="RefSeq" id="WP_006273670.1">
    <property type="nucleotide sequence ID" value="NZ_GL883078.1"/>
</dbReference>
<sequence>MHAPTVQASPVKATVEIPAMPEMPTYTTGDIAAPEVVAVQESVVAPVRIESGPRPYYSLAAGAN</sequence>
<accession>F4QMM7</accession>
<reference evidence="2" key="1">
    <citation type="submission" date="2011-03" db="EMBL/GenBank/DDBJ databases">
        <title>Draft genome sequence of Brevundimonas diminuta.</title>
        <authorList>
            <person name="Brown P.J.B."/>
            <person name="Buechlein A."/>
            <person name="Hemmerich C."/>
            <person name="Brun Y.V."/>
        </authorList>
    </citation>
    <scope>NUCLEOTIDE SEQUENCE [LARGE SCALE GENOMIC DNA]</scope>
    <source>
        <strain evidence="2">C19</strain>
    </source>
</reference>
<evidence type="ECO:0000313" key="1">
    <source>
        <dbReference type="EMBL" id="EGF91468.1"/>
    </source>
</evidence>